<dbReference type="EnsemblPlants" id="AET1Gv20108900.1">
    <property type="protein sequence ID" value="AET1Gv20108900.1"/>
    <property type="gene ID" value="AET1Gv20108900"/>
</dbReference>
<evidence type="ECO:0000313" key="2">
    <source>
        <dbReference type="Proteomes" id="UP000015105"/>
    </source>
</evidence>
<keyword evidence="2" id="KW-1185">Reference proteome</keyword>
<evidence type="ECO:0000313" key="1">
    <source>
        <dbReference type="EnsemblPlants" id="AET1Gv20108900.1"/>
    </source>
</evidence>
<reference evidence="1" key="3">
    <citation type="journal article" date="2017" name="Nature">
        <title>Genome sequence of the progenitor of the wheat D genome Aegilops tauschii.</title>
        <authorList>
            <person name="Luo M.C."/>
            <person name="Gu Y.Q."/>
            <person name="Puiu D."/>
            <person name="Wang H."/>
            <person name="Twardziok S.O."/>
            <person name="Deal K.R."/>
            <person name="Huo N."/>
            <person name="Zhu T."/>
            <person name="Wang L."/>
            <person name="Wang Y."/>
            <person name="McGuire P.E."/>
            <person name="Liu S."/>
            <person name="Long H."/>
            <person name="Ramasamy R.K."/>
            <person name="Rodriguez J.C."/>
            <person name="Van S.L."/>
            <person name="Yuan L."/>
            <person name="Wang Z."/>
            <person name="Xia Z."/>
            <person name="Xiao L."/>
            <person name="Anderson O.D."/>
            <person name="Ouyang S."/>
            <person name="Liang Y."/>
            <person name="Zimin A.V."/>
            <person name="Pertea G."/>
            <person name="Qi P."/>
            <person name="Bennetzen J.L."/>
            <person name="Dai X."/>
            <person name="Dawson M.W."/>
            <person name="Muller H.G."/>
            <person name="Kugler K."/>
            <person name="Rivarola-Duarte L."/>
            <person name="Spannagl M."/>
            <person name="Mayer K.F.X."/>
            <person name="Lu F.H."/>
            <person name="Bevan M.W."/>
            <person name="Leroy P."/>
            <person name="Li P."/>
            <person name="You F.M."/>
            <person name="Sun Q."/>
            <person name="Liu Z."/>
            <person name="Lyons E."/>
            <person name="Wicker T."/>
            <person name="Salzberg S.L."/>
            <person name="Devos K.M."/>
            <person name="Dvorak J."/>
        </authorList>
    </citation>
    <scope>NUCLEOTIDE SEQUENCE [LARGE SCALE GENOMIC DNA]</scope>
    <source>
        <strain evidence="1">cv. AL8/78</strain>
    </source>
</reference>
<sequence>MRICLQCVSSSGCERNWSAFALVHTKQKKKTRLLYDKIVCVLYNLKL</sequence>
<reference evidence="1" key="5">
    <citation type="journal article" date="2021" name="G3 (Bethesda)">
        <title>Aegilops tauschii genome assembly Aet v5.0 features greater sequence contiguity and improved annotation.</title>
        <authorList>
            <person name="Wang L."/>
            <person name="Zhu T."/>
            <person name="Rodriguez J.C."/>
            <person name="Deal K.R."/>
            <person name="Dubcovsky J."/>
            <person name="McGuire P.E."/>
            <person name="Lux T."/>
            <person name="Spannagl M."/>
            <person name="Mayer K.F.X."/>
            <person name="Baldrich P."/>
            <person name="Meyers B.C."/>
            <person name="Huo N."/>
            <person name="Gu Y.Q."/>
            <person name="Zhou H."/>
            <person name="Devos K.M."/>
            <person name="Bennetzen J.L."/>
            <person name="Unver T."/>
            <person name="Budak H."/>
            <person name="Gulick P.J."/>
            <person name="Galiba G."/>
            <person name="Kalapos B."/>
            <person name="Nelson D.R."/>
            <person name="Li P."/>
            <person name="You F.M."/>
            <person name="Luo M.C."/>
            <person name="Dvorak J."/>
        </authorList>
    </citation>
    <scope>NUCLEOTIDE SEQUENCE [LARGE SCALE GENOMIC DNA]</scope>
    <source>
        <strain evidence="1">cv. AL8/78</strain>
    </source>
</reference>
<organism evidence="1 2">
    <name type="scientific">Aegilops tauschii subsp. strangulata</name>
    <name type="common">Goatgrass</name>
    <dbReference type="NCBI Taxonomy" id="200361"/>
    <lineage>
        <taxon>Eukaryota</taxon>
        <taxon>Viridiplantae</taxon>
        <taxon>Streptophyta</taxon>
        <taxon>Embryophyta</taxon>
        <taxon>Tracheophyta</taxon>
        <taxon>Spermatophyta</taxon>
        <taxon>Magnoliopsida</taxon>
        <taxon>Liliopsida</taxon>
        <taxon>Poales</taxon>
        <taxon>Poaceae</taxon>
        <taxon>BOP clade</taxon>
        <taxon>Pooideae</taxon>
        <taxon>Triticodae</taxon>
        <taxon>Triticeae</taxon>
        <taxon>Triticinae</taxon>
        <taxon>Aegilops</taxon>
    </lineage>
</organism>
<accession>A0A452XQ81</accession>
<dbReference type="Gramene" id="AET1Gv20108900.1">
    <property type="protein sequence ID" value="AET1Gv20108900.1"/>
    <property type="gene ID" value="AET1Gv20108900"/>
</dbReference>
<reference evidence="2" key="1">
    <citation type="journal article" date="2014" name="Science">
        <title>Ancient hybridizations among the ancestral genomes of bread wheat.</title>
        <authorList>
            <consortium name="International Wheat Genome Sequencing Consortium,"/>
            <person name="Marcussen T."/>
            <person name="Sandve S.R."/>
            <person name="Heier L."/>
            <person name="Spannagl M."/>
            <person name="Pfeifer M."/>
            <person name="Jakobsen K.S."/>
            <person name="Wulff B.B."/>
            <person name="Steuernagel B."/>
            <person name="Mayer K.F."/>
            <person name="Olsen O.A."/>
        </authorList>
    </citation>
    <scope>NUCLEOTIDE SEQUENCE [LARGE SCALE GENOMIC DNA]</scope>
    <source>
        <strain evidence="2">cv. AL8/78</strain>
    </source>
</reference>
<name>A0A452XQ81_AEGTS</name>
<dbReference type="Proteomes" id="UP000015105">
    <property type="component" value="Chromosome 1D"/>
</dbReference>
<reference evidence="1" key="4">
    <citation type="submission" date="2019-03" db="UniProtKB">
        <authorList>
            <consortium name="EnsemblPlants"/>
        </authorList>
    </citation>
    <scope>IDENTIFICATION</scope>
</reference>
<reference evidence="2" key="2">
    <citation type="journal article" date="2017" name="Nat. Plants">
        <title>The Aegilops tauschii genome reveals multiple impacts of transposons.</title>
        <authorList>
            <person name="Zhao G."/>
            <person name="Zou C."/>
            <person name="Li K."/>
            <person name="Wang K."/>
            <person name="Li T."/>
            <person name="Gao L."/>
            <person name="Zhang X."/>
            <person name="Wang H."/>
            <person name="Yang Z."/>
            <person name="Liu X."/>
            <person name="Jiang W."/>
            <person name="Mao L."/>
            <person name="Kong X."/>
            <person name="Jiao Y."/>
            <person name="Jia J."/>
        </authorList>
    </citation>
    <scope>NUCLEOTIDE SEQUENCE [LARGE SCALE GENOMIC DNA]</scope>
    <source>
        <strain evidence="2">cv. AL8/78</strain>
    </source>
</reference>
<protein>
    <recommendedName>
        <fullName evidence="3">HAT C-terminal dimerisation domain-containing protein</fullName>
    </recommendedName>
</protein>
<evidence type="ECO:0008006" key="3">
    <source>
        <dbReference type="Google" id="ProtNLM"/>
    </source>
</evidence>
<proteinExistence type="predicted"/>
<dbReference type="AlphaFoldDB" id="A0A452XQ81"/>